<protein>
    <recommendedName>
        <fullName evidence="2">Ribosomal silencing factor RsfS</fullName>
    </recommendedName>
</protein>
<dbReference type="Gene3D" id="3.30.460.10">
    <property type="entry name" value="Beta Polymerase, domain 2"/>
    <property type="match status" value="1"/>
</dbReference>
<dbReference type="AlphaFoldDB" id="A0A8J7S850"/>
<comment type="caution">
    <text evidence="3">The sequence shown here is derived from an EMBL/GenBank/DDBJ whole genome shotgun (WGS) entry which is preliminary data.</text>
</comment>
<dbReference type="RefSeq" id="WP_210510920.1">
    <property type="nucleotide sequence ID" value="NZ_JAFIDN010000003.1"/>
</dbReference>
<keyword evidence="4" id="KW-1185">Reference proteome</keyword>
<comment type="similarity">
    <text evidence="1 2">Belongs to the Iojap/RsfS family.</text>
</comment>
<dbReference type="SUPFAM" id="SSF81301">
    <property type="entry name" value="Nucleotidyltransferase"/>
    <property type="match status" value="1"/>
</dbReference>
<dbReference type="PANTHER" id="PTHR21043">
    <property type="entry name" value="IOJAP SUPERFAMILY ORTHOLOG"/>
    <property type="match status" value="1"/>
</dbReference>
<accession>A0A8J7S850</accession>
<evidence type="ECO:0000256" key="2">
    <source>
        <dbReference type="HAMAP-Rule" id="MF_01477"/>
    </source>
</evidence>
<dbReference type="InterPro" id="IPR004394">
    <property type="entry name" value="Iojap/RsfS/C7orf30"/>
</dbReference>
<dbReference type="NCBIfam" id="TIGR00090">
    <property type="entry name" value="rsfS_iojap_ybeB"/>
    <property type="match status" value="1"/>
</dbReference>
<keyword evidence="2" id="KW-0810">Translation regulation</keyword>
<keyword evidence="2" id="KW-0963">Cytoplasm</keyword>
<comment type="function">
    <text evidence="2">Functions as a ribosomal silencing factor. Interacts with ribosomal protein uL14 (rplN), blocking formation of intersubunit bridge B8. Prevents association of the 30S and 50S ribosomal subunits and the formation of functional ribosomes, thus repressing translation.</text>
</comment>
<evidence type="ECO:0000313" key="3">
    <source>
        <dbReference type="EMBL" id="MBP3192023.1"/>
    </source>
</evidence>
<gene>
    <name evidence="2 3" type="primary">rsfS</name>
    <name evidence="3" type="ORF">NATSA_05020</name>
</gene>
<comment type="subcellular location">
    <subcellularLocation>
        <location evidence="2">Cytoplasm</location>
    </subcellularLocation>
</comment>
<comment type="subunit">
    <text evidence="2">Interacts with ribosomal protein uL14 (rplN).</text>
</comment>
<dbReference type="EMBL" id="JAFIDN010000003">
    <property type="protein sequence ID" value="MBP3192023.1"/>
    <property type="molecule type" value="Genomic_DNA"/>
</dbReference>
<dbReference type="HAMAP" id="MF_01477">
    <property type="entry name" value="Iojap_RsfS"/>
    <property type="match status" value="1"/>
</dbReference>
<dbReference type="GO" id="GO:0017148">
    <property type="term" value="P:negative regulation of translation"/>
    <property type="evidence" value="ECO:0007669"/>
    <property type="project" value="UniProtKB-UniRule"/>
</dbReference>
<dbReference type="GO" id="GO:0005737">
    <property type="term" value="C:cytoplasm"/>
    <property type="evidence" value="ECO:0007669"/>
    <property type="project" value="UniProtKB-SubCell"/>
</dbReference>
<dbReference type="Proteomes" id="UP000673975">
    <property type="component" value="Unassembled WGS sequence"/>
</dbReference>
<organism evidence="3 4">
    <name type="scientific">Natronogracilivirga saccharolytica</name>
    <dbReference type="NCBI Taxonomy" id="2812953"/>
    <lineage>
        <taxon>Bacteria</taxon>
        <taxon>Pseudomonadati</taxon>
        <taxon>Balneolota</taxon>
        <taxon>Balneolia</taxon>
        <taxon>Balneolales</taxon>
        <taxon>Cyclonatronaceae</taxon>
        <taxon>Natronogracilivirga</taxon>
    </lineage>
</organism>
<dbReference type="GO" id="GO:0090071">
    <property type="term" value="P:negative regulation of ribosome biogenesis"/>
    <property type="evidence" value="ECO:0007669"/>
    <property type="project" value="UniProtKB-UniRule"/>
</dbReference>
<reference evidence="3" key="1">
    <citation type="submission" date="2021-02" db="EMBL/GenBank/DDBJ databases">
        <title>Natronogracilivirga saccharolytica gen. nov. sp. nov. a new anaerobic, haloalkiliphilic carbohydrate-fermenting bacterium from soda lake and proposing of Cyclonatronumiaceae fam. nov. in the phylum Balneolaeota.</title>
        <authorList>
            <person name="Zhilina T.N."/>
            <person name="Sorokin D.Y."/>
            <person name="Zavarzina D.G."/>
            <person name="Toshchakov S.V."/>
            <person name="Kublanov I.V."/>
        </authorList>
    </citation>
    <scope>NUCLEOTIDE SEQUENCE</scope>
    <source>
        <strain evidence="3">Z-1702</strain>
    </source>
</reference>
<dbReference type="Pfam" id="PF02410">
    <property type="entry name" value="RsfS"/>
    <property type="match status" value="1"/>
</dbReference>
<dbReference type="GO" id="GO:0042256">
    <property type="term" value="P:cytosolic ribosome assembly"/>
    <property type="evidence" value="ECO:0007669"/>
    <property type="project" value="UniProtKB-UniRule"/>
</dbReference>
<dbReference type="InterPro" id="IPR043519">
    <property type="entry name" value="NT_sf"/>
</dbReference>
<name>A0A8J7S850_9BACT</name>
<evidence type="ECO:0000313" key="4">
    <source>
        <dbReference type="Proteomes" id="UP000673975"/>
    </source>
</evidence>
<dbReference type="GO" id="GO:0043023">
    <property type="term" value="F:ribosomal large subunit binding"/>
    <property type="evidence" value="ECO:0007669"/>
    <property type="project" value="TreeGrafter"/>
</dbReference>
<proteinExistence type="inferred from homology"/>
<dbReference type="PANTHER" id="PTHR21043:SF0">
    <property type="entry name" value="MITOCHONDRIAL ASSEMBLY OF RIBOSOMAL LARGE SUBUNIT PROTEIN 1"/>
    <property type="match status" value="1"/>
</dbReference>
<evidence type="ECO:0000256" key="1">
    <source>
        <dbReference type="ARBA" id="ARBA00010574"/>
    </source>
</evidence>
<keyword evidence="2" id="KW-0678">Repressor</keyword>
<sequence length="132" mass="15088">MSQVSQKKSTSDTKNISTENPLVPLIGEALLEKKAEMIRVLDVRNLTTLTDYFIVCQGGSDTQIKAIAHNVIDRIKEQSGENVWKKEGLENRKWVVLDYVDVVVHIFDEETREFYGLESMWNDAGITSIEER</sequence>